<sequence>MKYLKPMNYVRSCLLFGCLFSFKVLASPQVSVEEENIYIYELDIEYINFGETVVVDPLNPTVEVEPLPPTYTPRNNIVERIKNNYSISPPNGEIPILIQKNSKKFKKVSQCENHGVKKNELILSVSGGGSSSDNPEMLYMEELYIALSGNLLYGDKVIMGKEKE</sequence>
<gene>
    <name evidence="2" type="ORF">RAK27_13570</name>
</gene>
<accession>A0AAW9K1P9</accession>
<dbReference type="AlphaFoldDB" id="A0AAW9K1P9"/>
<evidence type="ECO:0000313" key="3">
    <source>
        <dbReference type="Proteomes" id="UP001290462"/>
    </source>
</evidence>
<dbReference type="Proteomes" id="UP001290462">
    <property type="component" value="Unassembled WGS sequence"/>
</dbReference>
<feature type="signal peptide" evidence="1">
    <location>
        <begin position="1"/>
        <end position="26"/>
    </location>
</feature>
<feature type="chain" id="PRO_5043891882" evidence="1">
    <location>
        <begin position="27"/>
        <end position="164"/>
    </location>
</feature>
<dbReference type="RefSeq" id="WP_322809354.1">
    <property type="nucleotide sequence ID" value="NZ_JAVBVO010000003.1"/>
</dbReference>
<protein>
    <submittedName>
        <fullName evidence="2">Uncharacterized protein</fullName>
    </submittedName>
</protein>
<keyword evidence="1" id="KW-0732">Signal</keyword>
<dbReference type="EMBL" id="JAVBVO010000003">
    <property type="protein sequence ID" value="MDZ5759686.1"/>
    <property type="molecule type" value="Genomic_DNA"/>
</dbReference>
<organism evidence="2 3">
    <name type="scientific">Carnobacterium maltaromaticum</name>
    <name type="common">Carnobacterium piscicola</name>
    <dbReference type="NCBI Taxonomy" id="2751"/>
    <lineage>
        <taxon>Bacteria</taxon>
        <taxon>Bacillati</taxon>
        <taxon>Bacillota</taxon>
        <taxon>Bacilli</taxon>
        <taxon>Lactobacillales</taxon>
        <taxon>Carnobacteriaceae</taxon>
        <taxon>Carnobacterium</taxon>
    </lineage>
</organism>
<evidence type="ECO:0000256" key="1">
    <source>
        <dbReference type="SAM" id="SignalP"/>
    </source>
</evidence>
<proteinExistence type="predicted"/>
<comment type="caution">
    <text evidence="2">The sequence shown here is derived from an EMBL/GenBank/DDBJ whole genome shotgun (WGS) entry which is preliminary data.</text>
</comment>
<reference evidence="2" key="1">
    <citation type="submission" date="2023-08" db="EMBL/GenBank/DDBJ databases">
        <title>Genomic characterization of piscicolin 126 produced by Carnobacterium maltaromaticum CM22 strain isolated from salmon (Salmo salar).</title>
        <authorList>
            <person name="Gonzalez-Gragera E."/>
            <person name="Garcia-Lopez J.D."/>
            <person name="Teso-Perez C."/>
            <person name="Gimenez-Hernandez I."/>
            <person name="Peralta-Sanchez J.M."/>
            <person name="Valdivia E."/>
            <person name="Montalban-Lopez M."/>
            <person name="Martin-Platero A.M."/>
            <person name="Banos A."/>
            <person name="Martinez-Bueno M."/>
        </authorList>
    </citation>
    <scope>NUCLEOTIDE SEQUENCE</scope>
    <source>
        <strain evidence="2">CM22</strain>
    </source>
</reference>
<evidence type="ECO:0000313" key="2">
    <source>
        <dbReference type="EMBL" id="MDZ5759686.1"/>
    </source>
</evidence>
<name>A0AAW9K1P9_CARML</name>